<comment type="caution">
    <text evidence="1">The sequence shown here is derived from an EMBL/GenBank/DDBJ whole genome shotgun (WGS) entry which is preliminary data.</text>
</comment>
<sequence>MSSPRCGVFPLAIAQILEQGFSIQRYKPEDSSPRSFTKSSAAANHGLVGSRSVATGRGDQGMPSSSFLTLGRQGAFRDHVDSMLLWWRPVARAIMPLEKSCEIISQFMAKPLEQKSGDEVTSKRGGKLALIRGDDAEFHGGGRVGRKGTNVILQKQSQELVEGGVGPTLIGVYPHNLNQTELGPLLLLHLWWDRRHQGVLAKSVRIGSLGAVDRVRQEGMDDGGRKGGEDFISIGIDHNSAIARSSKLAAAALEAG</sequence>
<dbReference type="AlphaFoldDB" id="A0A1R3HEQ9"/>
<reference evidence="2" key="1">
    <citation type="submission" date="2013-09" db="EMBL/GenBank/DDBJ databases">
        <title>Corchorus olitorius genome sequencing.</title>
        <authorList>
            <person name="Alam M."/>
            <person name="Haque M.S."/>
            <person name="Islam M.S."/>
            <person name="Emdad E.M."/>
            <person name="Islam M.M."/>
            <person name="Ahmed B."/>
            <person name="Halim A."/>
            <person name="Hossen Q.M.M."/>
            <person name="Hossain M.Z."/>
            <person name="Ahmed R."/>
            <person name="Khan M.M."/>
            <person name="Islam R."/>
            <person name="Rashid M.M."/>
            <person name="Khan S.A."/>
            <person name="Rahman M.S."/>
            <person name="Alam M."/>
            <person name="Yahiya A.S."/>
            <person name="Khan M.S."/>
            <person name="Azam M.S."/>
            <person name="Haque T."/>
            <person name="Lashkar M.Z.H."/>
            <person name="Akhand A.I."/>
            <person name="Morshed G."/>
            <person name="Roy S."/>
            <person name="Uddin K.S."/>
            <person name="Rabeya T."/>
            <person name="Hossain A.S."/>
            <person name="Chowdhury A."/>
            <person name="Snigdha A.R."/>
            <person name="Mortoza M.S."/>
            <person name="Matin S.A."/>
            <person name="Hoque S.M.E."/>
            <person name="Islam M.K."/>
            <person name="Roy D.K."/>
            <person name="Haider R."/>
            <person name="Moosa M.M."/>
            <person name="Elias S.M."/>
            <person name="Hasan A.M."/>
            <person name="Jahan S."/>
            <person name="Shafiuddin M."/>
            <person name="Mahmood N."/>
            <person name="Shommy N.S."/>
        </authorList>
    </citation>
    <scope>NUCLEOTIDE SEQUENCE [LARGE SCALE GENOMIC DNA]</scope>
    <source>
        <strain evidence="2">cv. O-4</strain>
    </source>
</reference>
<evidence type="ECO:0000313" key="1">
    <source>
        <dbReference type="EMBL" id="OMO68839.1"/>
    </source>
</evidence>
<name>A0A1R3HEQ9_9ROSI</name>
<keyword evidence="2" id="KW-1185">Reference proteome</keyword>
<dbReference type="EMBL" id="AWUE01020342">
    <property type="protein sequence ID" value="OMO68839.1"/>
    <property type="molecule type" value="Genomic_DNA"/>
</dbReference>
<protein>
    <submittedName>
        <fullName evidence="1">Uncharacterized protein</fullName>
    </submittedName>
</protein>
<accession>A0A1R3HEQ9</accession>
<proteinExistence type="predicted"/>
<organism evidence="1 2">
    <name type="scientific">Corchorus olitorius</name>
    <dbReference type="NCBI Taxonomy" id="93759"/>
    <lineage>
        <taxon>Eukaryota</taxon>
        <taxon>Viridiplantae</taxon>
        <taxon>Streptophyta</taxon>
        <taxon>Embryophyta</taxon>
        <taxon>Tracheophyta</taxon>
        <taxon>Spermatophyta</taxon>
        <taxon>Magnoliopsida</taxon>
        <taxon>eudicotyledons</taxon>
        <taxon>Gunneridae</taxon>
        <taxon>Pentapetalae</taxon>
        <taxon>rosids</taxon>
        <taxon>malvids</taxon>
        <taxon>Malvales</taxon>
        <taxon>Malvaceae</taxon>
        <taxon>Grewioideae</taxon>
        <taxon>Apeibeae</taxon>
        <taxon>Corchorus</taxon>
    </lineage>
</organism>
<dbReference type="Proteomes" id="UP000187203">
    <property type="component" value="Unassembled WGS sequence"/>
</dbReference>
<gene>
    <name evidence="1" type="ORF">COLO4_29391</name>
</gene>
<evidence type="ECO:0000313" key="2">
    <source>
        <dbReference type="Proteomes" id="UP000187203"/>
    </source>
</evidence>